<evidence type="ECO:0000256" key="8">
    <source>
        <dbReference type="ARBA" id="ARBA00023170"/>
    </source>
</evidence>
<dbReference type="PROSITE" id="PS52016">
    <property type="entry name" value="TONB_DEPENDENT_REC_3"/>
    <property type="match status" value="1"/>
</dbReference>
<dbReference type="EMBL" id="JBHTJR010000054">
    <property type="protein sequence ID" value="MFD0994041.1"/>
    <property type="molecule type" value="Genomic_DNA"/>
</dbReference>
<feature type="domain" description="TonB-dependent receptor-like beta-barrel" evidence="11">
    <location>
        <begin position="405"/>
        <end position="865"/>
    </location>
</feature>
<keyword evidence="3 10" id="KW-1134">Transmembrane beta strand</keyword>
<dbReference type="Pfam" id="PF13715">
    <property type="entry name" value="CarbopepD_reg_2"/>
    <property type="match status" value="1"/>
</dbReference>
<sequence length="904" mass="103736">MKELITILLLLSVVRIHSQEDTSNLTIDIKNLNLIEVIDSLERKTDYQFLFNNDDIDKNIIINKTYYKKSLNYIVTDILKNTKINFYVDNYNLKIILTRGILIREPLYKVNDNNNQTPPAIISKNENYDSIIGKETNIFKDKYTLKGQVFNYKNNKVIRGATIIERNKNIYATTNSLGEFSIQLPYGINKLEVIMTGFSNETKTIILLNNGKINFYLFEKLEELDEVIVLSNKNNKIKQKTTGVSYLKAKDIKTIPQVLGERDLIRAALTLPGINSAGEGADGVNVRGGKVDQNLFLLDGGILYNPTHFLGLFSAINPFTTNDLNIFKGNIPIEHGGRLSSVFEISTNNASTTKFKGEASVGPVTANLMIEHPIIKDKSGLIIGARSTYSKWILKVLDDKKLKNSNVNFNDFIIKYNHKLNNKNQISTTAYYSNDKFQIASDSINNYSNKMISFNWINTINDKTKSKLTISNSNYNFNIDYSADNNRSFDLNYNLNETNLKYKFNYKYSKKHNITYGIQSKLYNIDPGNITPKNDDSTVTKIDIPKEKALENSIYLSDNISFSKKLSYNVGIRFTNYLGLGNHEQRIYESNKPKNSSNLIATKNFKNNQIHQSYNGVSYRIGSNYSFKNDLILKGSINKSFQFIHRLSNNTTASPLDTWRLSDKNIKPQEGIQFSLGLLKFFENKTYEINLESYYKSYKNLIDYKIGANLLLNKTIETEVLQGPGKSYGVEFLLKKSTGQFNGWFSYSYSKSLIKLDSDFEEETVNNGEYFPTNYDKPHSLDIVLNYKITNRYSISSNFSYQSGRPVTYPTGKYTYNNTEYLTYSNRNQFRIPDYFRLDIGVNIEGSYKIKKFAHSFWNFSIYNVLGRNNPYSIYFETQNGNVSGYKSSVFSSPIPTITYNFKF</sequence>
<comment type="similarity">
    <text evidence="10">Belongs to the TonB-dependent receptor family.</text>
</comment>
<keyword evidence="5" id="KW-0732">Signal</keyword>
<dbReference type="InterPro" id="IPR037066">
    <property type="entry name" value="Plug_dom_sf"/>
</dbReference>
<dbReference type="InterPro" id="IPR000531">
    <property type="entry name" value="Beta-barrel_TonB"/>
</dbReference>
<proteinExistence type="inferred from homology"/>
<evidence type="ECO:0000256" key="9">
    <source>
        <dbReference type="ARBA" id="ARBA00023237"/>
    </source>
</evidence>
<gene>
    <name evidence="12" type="ORF">ACFQ1U_12565</name>
</gene>
<comment type="subcellular location">
    <subcellularLocation>
        <location evidence="1 10">Cell outer membrane</location>
        <topology evidence="1 10">Multi-pass membrane protein</topology>
    </subcellularLocation>
</comment>
<name>A0ABW3JWX3_9FLAO</name>
<evidence type="ECO:0000256" key="5">
    <source>
        <dbReference type="ARBA" id="ARBA00022729"/>
    </source>
</evidence>
<evidence type="ECO:0000259" key="11">
    <source>
        <dbReference type="Pfam" id="PF00593"/>
    </source>
</evidence>
<accession>A0ABW3JWX3</accession>
<evidence type="ECO:0000256" key="2">
    <source>
        <dbReference type="ARBA" id="ARBA00022448"/>
    </source>
</evidence>
<evidence type="ECO:0000256" key="6">
    <source>
        <dbReference type="ARBA" id="ARBA00023077"/>
    </source>
</evidence>
<dbReference type="InterPro" id="IPR039426">
    <property type="entry name" value="TonB-dep_rcpt-like"/>
</dbReference>
<dbReference type="RefSeq" id="WP_386108916.1">
    <property type="nucleotide sequence ID" value="NZ_JBHTJR010000054.1"/>
</dbReference>
<evidence type="ECO:0000256" key="10">
    <source>
        <dbReference type="PROSITE-ProRule" id="PRU01360"/>
    </source>
</evidence>
<comment type="caution">
    <text evidence="12">The sequence shown here is derived from an EMBL/GenBank/DDBJ whole genome shotgun (WGS) entry which is preliminary data.</text>
</comment>
<evidence type="ECO:0000256" key="1">
    <source>
        <dbReference type="ARBA" id="ARBA00004571"/>
    </source>
</evidence>
<dbReference type="SUPFAM" id="SSF56935">
    <property type="entry name" value="Porins"/>
    <property type="match status" value="1"/>
</dbReference>
<dbReference type="InterPro" id="IPR036942">
    <property type="entry name" value="Beta-barrel_TonB_sf"/>
</dbReference>
<reference evidence="13" key="1">
    <citation type="journal article" date="2019" name="Int. J. Syst. Evol. Microbiol.">
        <title>The Global Catalogue of Microorganisms (GCM) 10K type strain sequencing project: providing services to taxonomists for standard genome sequencing and annotation.</title>
        <authorList>
            <consortium name="The Broad Institute Genomics Platform"/>
            <consortium name="The Broad Institute Genome Sequencing Center for Infectious Disease"/>
            <person name="Wu L."/>
            <person name="Ma J."/>
        </authorList>
    </citation>
    <scope>NUCLEOTIDE SEQUENCE [LARGE SCALE GENOMIC DNA]</scope>
    <source>
        <strain evidence="13">CCUG 60527</strain>
    </source>
</reference>
<protein>
    <submittedName>
        <fullName evidence="12">TonB-dependent receptor domain-containing protein</fullName>
    </submittedName>
</protein>
<dbReference type="Gene3D" id="2.170.130.10">
    <property type="entry name" value="TonB-dependent receptor, plug domain"/>
    <property type="match status" value="1"/>
</dbReference>
<evidence type="ECO:0000256" key="4">
    <source>
        <dbReference type="ARBA" id="ARBA00022692"/>
    </source>
</evidence>
<keyword evidence="7 10" id="KW-0472">Membrane</keyword>
<dbReference type="PANTHER" id="PTHR30069">
    <property type="entry name" value="TONB-DEPENDENT OUTER MEMBRANE RECEPTOR"/>
    <property type="match status" value="1"/>
</dbReference>
<dbReference type="Pfam" id="PF00593">
    <property type="entry name" value="TonB_dep_Rec_b-barrel"/>
    <property type="match status" value="1"/>
</dbReference>
<keyword evidence="2 10" id="KW-0813">Transport</keyword>
<evidence type="ECO:0000313" key="13">
    <source>
        <dbReference type="Proteomes" id="UP001597062"/>
    </source>
</evidence>
<organism evidence="12 13">
    <name type="scientific">Tenacibaculum geojense</name>
    <dbReference type="NCBI Taxonomy" id="915352"/>
    <lineage>
        <taxon>Bacteria</taxon>
        <taxon>Pseudomonadati</taxon>
        <taxon>Bacteroidota</taxon>
        <taxon>Flavobacteriia</taxon>
        <taxon>Flavobacteriales</taxon>
        <taxon>Flavobacteriaceae</taxon>
        <taxon>Tenacibaculum</taxon>
    </lineage>
</organism>
<evidence type="ECO:0000313" key="12">
    <source>
        <dbReference type="EMBL" id="MFD0994041.1"/>
    </source>
</evidence>
<dbReference type="Gene3D" id="2.60.40.1120">
    <property type="entry name" value="Carboxypeptidase-like, regulatory domain"/>
    <property type="match status" value="1"/>
</dbReference>
<evidence type="ECO:0000256" key="7">
    <source>
        <dbReference type="ARBA" id="ARBA00023136"/>
    </source>
</evidence>
<keyword evidence="4 10" id="KW-0812">Transmembrane</keyword>
<dbReference type="SUPFAM" id="SSF49464">
    <property type="entry name" value="Carboxypeptidase regulatory domain-like"/>
    <property type="match status" value="1"/>
</dbReference>
<dbReference type="Gene3D" id="2.40.170.20">
    <property type="entry name" value="TonB-dependent receptor, beta-barrel domain"/>
    <property type="match status" value="1"/>
</dbReference>
<keyword evidence="8 12" id="KW-0675">Receptor</keyword>
<dbReference type="PANTHER" id="PTHR30069:SF29">
    <property type="entry name" value="HEMOGLOBIN AND HEMOGLOBIN-HAPTOGLOBIN-BINDING PROTEIN 1-RELATED"/>
    <property type="match status" value="1"/>
</dbReference>
<keyword evidence="6" id="KW-0798">TonB box</keyword>
<keyword evidence="13" id="KW-1185">Reference proteome</keyword>
<dbReference type="InterPro" id="IPR008969">
    <property type="entry name" value="CarboxyPept-like_regulatory"/>
</dbReference>
<keyword evidence="9 10" id="KW-0998">Cell outer membrane</keyword>
<dbReference type="Proteomes" id="UP001597062">
    <property type="component" value="Unassembled WGS sequence"/>
</dbReference>
<evidence type="ECO:0000256" key="3">
    <source>
        <dbReference type="ARBA" id="ARBA00022452"/>
    </source>
</evidence>